<evidence type="ECO:0000313" key="1">
    <source>
        <dbReference type="EMBL" id="GAH57948.1"/>
    </source>
</evidence>
<reference evidence="1" key="1">
    <citation type="journal article" date="2014" name="Front. Microbiol.">
        <title>High frequency of phylogenetically diverse reductive dehalogenase-homologous genes in deep subseafloor sedimentary metagenomes.</title>
        <authorList>
            <person name="Kawai M."/>
            <person name="Futagami T."/>
            <person name="Toyoda A."/>
            <person name="Takaki Y."/>
            <person name="Nishi S."/>
            <person name="Hori S."/>
            <person name="Arai W."/>
            <person name="Tsubouchi T."/>
            <person name="Morono Y."/>
            <person name="Uchiyama I."/>
            <person name="Ito T."/>
            <person name="Fujiyama A."/>
            <person name="Inagaki F."/>
            <person name="Takami H."/>
        </authorList>
    </citation>
    <scope>NUCLEOTIDE SEQUENCE</scope>
    <source>
        <strain evidence="1">Expedition CK06-06</strain>
    </source>
</reference>
<dbReference type="EMBL" id="BARU01018562">
    <property type="protein sequence ID" value="GAH57948.1"/>
    <property type="molecule type" value="Genomic_DNA"/>
</dbReference>
<proteinExistence type="predicted"/>
<name>X1IK69_9ZZZZ</name>
<dbReference type="Gene3D" id="3.40.1110.10">
    <property type="entry name" value="Calcium-transporting ATPase, cytoplasmic domain N"/>
    <property type="match status" value="1"/>
</dbReference>
<protein>
    <submittedName>
        <fullName evidence="1">Uncharacterized protein</fullName>
    </submittedName>
</protein>
<dbReference type="InterPro" id="IPR023299">
    <property type="entry name" value="ATPase_P-typ_cyto_dom_N"/>
</dbReference>
<accession>X1IK69</accession>
<gene>
    <name evidence="1" type="ORF">S03H2_30671</name>
</gene>
<organism evidence="1">
    <name type="scientific">marine sediment metagenome</name>
    <dbReference type="NCBI Taxonomy" id="412755"/>
    <lineage>
        <taxon>unclassified sequences</taxon>
        <taxon>metagenomes</taxon>
        <taxon>ecological metagenomes</taxon>
    </lineage>
</organism>
<dbReference type="SUPFAM" id="SSF81660">
    <property type="entry name" value="Metal cation-transporting ATPase, ATP-binding domain N"/>
    <property type="match status" value="1"/>
</dbReference>
<feature type="non-terminal residue" evidence="1">
    <location>
        <position position="1"/>
    </location>
</feature>
<sequence>HPLGEAIVKAALEKKLEVSPASDFNAIPGHGVEASVEGKKLLLGNL</sequence>
<dbReference type="AlphaFoldDB" id="X1IK69"/>
<comment type="caution">
    <text evidence="1">The sequence shown here is derived from an EMBL/GenBank/DDBJ whole genome shotgun (WGS) entry which is preliminary data.</text>
</comment>
<dbReference type="GO" id="GO:0000166">
    <property type="term" value="F:nucleotide binding"/>
    <property type="evidence" value="ECO:0007669"/>
    <property type="project" value="InterPro"/>
</dbReference>